<proteinExistence type="predicted"/>
<feature type="transmembrane region" description="Helical" evidence="1">
    <location>
        <begin position="124"/>
        <end position="143"/>
    </location>
</feature>
<keyword evidence="1" id="KW-1133">Transmembrane helix</keyword>
<dbReference type="EMBL" id="JBHTJA010000010">
    <property type="protein sequence ID" value="MFD0900407.1"/>
    <property type="molecule type" value="Genomic_DNA"/>
</dbReference>
<gene>
    <name evidence="2" type="ORF">ACFQ11_08390</name>
</gene>
<protein>
    <recommendedName>
        <fullName evidence="4">Pr6Pr family membrane protein</fullName>
    </recommendedName>
</protein>
<keyword evidence="1" id="KW-0472">Membrane</keyword>
<accession>A0ABW3ELS6</accession>
<evidence type="ECO:0000256" key="1">
    <source>
        <dbReference type="SAM" id="Phobius"/>
    </source>
</evidence>
<evidence type="ECO:0000313" key="3">
    <source>
        <dbReference type="Proteomes" id="UP001596972"/>
    </source>
</evidence>
<dbReference type="Proteomes" id="UP001596972">
    <property type="component" value="Unassembled WGS sequence"/>
</dbReference>
<evidence type="ECO:0008006" key="4">
    <source>
        <dbReference type="Google" id="ProtNLM"/>
    </source>
</evidence>
<name>A0ABW3ELS6_9ACTN</name>
<feature type="transmembrane region" description="Helical" evidence="1">
    <location>
        <begin position="155"/>
        <end position="174"/>
    </location>
</feature>
<feature type="transmembrane region" description="Helical" evidence="1">
    <location>
        <begin position="194"/>
        <end position="220"/>
    </location>
</feature>
<feature type="transmembrane region" description="Helical" evidence="1">
    <location>
        <begin position="46"/>
        <end position="66"/>
    </location>
</feature>
<keyword evidence="3" id="KW-1185">Reference proteome</keyword>
<reference evidence="3" key="1">
    <citation type="journal article" date="2019" name="Int. J. Syst. Evol. Microbiol.">
        <title>The Global Catalogue of Microorganisms (GCM) 10K type strain sequencing project: providing services to taxonomists for standard genome sequencing and annotation.</title>
        <authorList>
            <consortium name="The Broad Institute Genomics Platform"/>
            <consortium name="The Broad Institute Genome Sequencing Center for Infectious Disease"/>
            <person name="Wu L."/>
            <person name="Ma J."/>
        </authorList>
    </citation>
    <scope>NUCLEOTIDE SEQUENCE [LARGE SCALE GENOMIC DNA]</scope>
    <source>
        <strain evidence="3">JCM 31202</strain>
    </source>
</reference>
<comment type="caution">
    <text evidence="2">The sequence shown here is derived from an EMBL/GenBank/DDBJ whole genome shotgun (WGS) entry which is preliminary data.</text>
</comment>
<evidence type="ECO:0000313" key="2">
    <source>
        <dbReference type="EMBL" id="MFD0900407.1"/>
    </source>
</evidence>
<sequence>MTTSLIPSLRKRGTPTTLLTVAALASLLGIGNMTAAADGGRSELPVILGAGAGWGLLWTVVAAAVAPRLRRSAATRRAWYDVPVLLALTAMTMQAGAGLVQHLMFGSAEPYLALQQSEAAEGSLIFFLVLNPLTEWVFMPLALYLNWRSAGRRRFLLAAAAAYYAERAVTYLYFAPTVVGWKDEPVTTRLLDEVSFWLAADWLRLAVIAGIITALALAVVRRRPGRAGATATA</sequence>
<feature type="transmembrane region" description="Helical" evidence="1">
    <location>
        <begin position="78"/>
        <end position="104"/>
    </location>
</feature>
<keyword evidence="1" id="KW-0812">Transmembrane</keyword>
<dbReference type="RefSeq" id="WP_378297409.1">
    <property type="nucleotide sequence ID" value="NZ_JBHTJA010000010.1"/>
</dbReference>
<organism evidence="2 3">
    <name type="scientific">Actinomadura sediminis</name>
    <dbReference type="NCBI Taxonomy" id="1038904"/>
    <lineage>
        <taxon>Bacteria</taxon>
        <taxon>Bacillati</taxon>
        <taxon>Actinomycetota</taxon>
        <taxon>Actinomycetes</taxon>
        <taxon>Streptosporangiales</taxon>
        <taxon>Thermomonosporaceae</taxon>
        <taxon>Actinomadura</taxon>
    </lineage>
</organism>